<dbReference type="Proteomes" id="UP000222366">
    <property type="component" value="Unassembled WGS sequence"/>
</dbReference>
<evidence type="ECO:0000313" key="1">
    <source>
        <dbReference type="EMBL" id="PHM64461.1"/>
    </source>
</evidence>
<dbReference type="EMBL" id="NJAJ01000029">
    <property type="protein sequence ID" value="PHM64461.1"/>
    <property type="molecule type" value="Genomic_DNA"/>
</dbReference>
<protein>
    <submittedName>
        <fullName evidence="1">Uncharacterized protein</fullName>
    </submittedName>
</protein>
<accession>A0A2D0KLZ1</accession>
<organism evidence="1 2">
    <name type="scientific">Xenorhabdus stockiae</name>
    <dbReference type="NCBI Taxonomy" id="351614"/>
    <lineage>
        <taxon>Bacteria</taxon>
        <taxon>Pseudomonadati</taxon>
        <taxon>Pseudomonadota</taxon>
        <taxon>Gammaproteobacteria</taxon>
        <taxon>Enterobacterales</taxon>
        <taxon>Morganellaceae</taxon>
        <taxon>Xenorhabdus</taxon>
    </lineage>
</organism>
<sequence>MKKEDKVLFLFEQTIKVIEMKRKNNATSLSNIQHDFDDYYSELELLLDEKLLESGITVK</sequence>
<comment type="caution">
    <text evidence="1">The sequence shown here is derived from an EMBL/GenBank/DDBJ whole genome shotgun (WGS) entry which is preliminary data.</text>
</comment>
<proteinExistence type="predicted"/>
<dbReference type="AlphaFoldDB" id="A0A2D0KLZ1"/>
<evidence type="ECO:0000313" key="2">
    <source>
        <dbReference type="Proteomes" id="UP000222366"/>
    </source>
</evidence>
<gene>
    <name evidence="1" type="ORF">Xsto_02996</name>
</gene>
<keyword evidence="2" id="KW-1185">Reference proteome</keyword>
<reference evidence="1 2" key="1">
    <citation type="journal article" date="2017" name="Nat. Microbiol.">
        <title>Natural product diversity associated with the nematode symbionts Photorhabdus and Xenorhabdus.</title>
        <authorList>
            <person name="Tobias N.J."/>
            <person name="Wolff H."/>
            <person name="Djahanschiri B."/>
            <person name="Grundmann F."/>
            <person name="Kronenwerth M."/>
            <person name="Shi Y.M."/>
            <person name="Simonyi S."/>
            <person name="Grun P."/>
            <person name="Shapiro-Ilan D."/>
            <person name="Pidot S.J."/>
            <person name="Stinear T.P."/>
            <person name="Ebersberger I."/>
            <person name="Bode H.B."/>
        </authorList>
    </citation>
    <scope>NUCLEOTIDE SEQUENCE [LARGE SCALE GENOMIC DNA]</scope>
    <source>
        <strain evidence="1 2">DSM 17904</strain>
    </source>
</reference>
<name>A0A2D0KLZ1_9GAMM</name>